<organism evidence="4 5">
    <name type="scientific">Malassezia arunalokei</name>
    <dbReference type="NCBI Taxonomy" id="1514897"/>
    <lineage>
        <taxon>Eukaryota</taxon>
        <taxon>Fungi</taxon>
        <taxon>Dikarya</taxon>
        <taxon>Basidiomycota</taxon>
        <taxon>Ustilaginomycotina</taxon>
        <taxon>Malasseziomycetes</taxon>
        <taxon>Malasseziales</taxon>
        <taxon>Malasseziaceae</taxon>
        <taxon>Malassezia</taxon>
    </lineage>
</organism>
<accession>A0AAJ5YZ85</accession>
<keyword evidence="3" id="KW-0472">Membrane</keyword>
<dbReference type="SUPFAM" id="SSF51735">
    <property type="entry name" value="NAD(P)-binding Rossmann-fold domains"/>
    <property type="match status" value="1"/>
</dbReference>
<reference evidence="4 5" key="1">
    <citation type="submission" date="2023-03" db="EMBL/GenBank/DDBJ databases">
        <title>Mating type loci evolution in Malassezia.</title>
        <authorList>
            <person name="Coelho M.A."/>
        </authorList>
    </citation>
    <scope>NUCLEOTIDE SEQUENCE [LARGE SCALE GENOMIC DNA]</scope>
    <source>
        <strain evidence="4 5">CBS 13387</strain>
    </source>
</reference>
<feature type="transmembrane region" description="Helical" evidence="3">
    <location>
        <begin position="330"/>
        <end position="349"/>
    </location>
</feature>
<keyword evidence="3" id="KW-1133">Transmembrane helix</keyword>
<dbReference type="PANTHER" id="PTHR24320:SF152">
    <property type="entry name" value="SHORT-CHAIN DEHYDROGENASE_REDUCTASE FAMILY PROTEIN"/>
    <property type="match status" value="1"/>
</dbReference>
<evidence type="ECO:0000256" key="3">
    <source>
        <dbReference type="SAM" id="Phobius"/>
    </source>
</evidence>
<dbReference type="Gene3D" id="3.40.50.720">
    <property type="entry name" value="NAD(P)-binding Rossmann-like Domain"/>
    <property type="match status" value="1"/>
</dbReference>
<dbReference type="PANTHER" id="PTHR24320">
    <property type="entry name" value="RETINOL DEHYDROGENASE"/>
    <property type="match status" value="1"/>
</dbReference>
<proteinExistence type="inferred from homology"/>
<keyword evidence="5" id="KW-1185">Reference proteome</keyword>
<evidence type="ECO:0000313" key="5">
    <source>
        <dbReference type="Proteomes" id="UP001217582"/>
    </source>
</evidence>
<dbReference type="AlphaFoldDB" id="A0AAJ5YZ85"/>
<evidence type="ECO:0000256" key="1">
    <source>
        <dbReference type="ARBA" id="ARBA00006484"/>
    </source>
</evidence>
<dbReference type="EMBL" id="CP119918">
    <property type="protein sequence ID" value="WFD15900.1"/>
    <property type="molecule type" value="Genomic_DNA"/>
</dbReference>
<gene>
    <name evidence="4" type="ORF">MARU1_001926</name>
</gene>
<keyword evidence="2" id="KW-0560">Oxidoreductase</keyword>
<dbReference type="Proteomes" id="UP001217582">
    <property type="component" value="Chromosome 3"/>
</dbReference>
<dbReference type="InterPro" id="IPR036291">
    <property type="entry name" value="NAD(P)-bd_dom_sf"/>
</dbReference>
<keyword evidence="3" id="KW-0812">Transmembrane</keyword>
<protein>
    <submittedName>
        <fullName evidence="4">Uncharacterized protein</fullName>
    </submittedName>
</protein>
<name>A0AAJ5YZ85_9BASI</name>
<evidence type="ECO:0000256" key="2">
    <source>
        <dbReference type="ARBA" id="ARBA00023002"/>
    </source>
</evidence>
<dbReference type="GO" id="GO:0016491">
    <property type="term" value="F:oxidoreductase activity"/>
    <property type="evidence" value="ECO:0007669"/>
    <property type="project" value="UniProtKB-KW"/>
</dbReference>
<comment type="similarity">
    <text evidence="1">Belongs to the short-chain dehydrogenases/reductases (SDR) family.</text>
</comment>
<sequence length="387" mass="42334">MFHLLQAGLERVISPDHYGTLIGGFVLLLLIHTWAKGPSLLAREERLEAQEQRALERHPDAQPSAPPRLRDLAGRVVLIGTGGMTPIGVVVIAMLANQGAHVVVLVPDLAADDVVQMILLLRESTRNENIFAESCDIADMHSISSFSQRWFEGKRAYGLAGTPTSETHRLDAVVFLPTQQGTTPIGVSRDESYTYHVLGPFHLLSTLLPSLQRQPPSRDVRIVSAISPWYAAGLGRFGMIQQPYTKPIFEPWTFLGASAMHGLILAREWQRKLDAMAASDARPPTKLPGIDDQVPRLPRSHISSVLVCPGFDLASQLSAFFSTAQVSSTAHAIALWVVWLLVYPLFWVVGRPTHMAAEAVVWAICTRLATESSTGGIRPGQLPSTRA</sequence>
<evidence type="ECO:0000313" key="4">
    <source>
        <dbReference type="EMBL" id="WFD15900.1"/>
    </source>
</evidence>